<dbReference type="GO" id="GO:0003677">
    <property type="term" value="F:DNA binding"/>
    <property type="evidence" value="ECO:0007669"/>
    <property type="project" value="UniProtKB-KW"/>
</dbReference>
<keyword evidence="1" id="KW-0805">Transcription regulation</keyword>
<evidence type="ECO:0000313" key="6">
    <source>
        <dbReference type="EMBL" id="KEQ26547.1"/>
    </source>
</evidence>
<dbReference type="InterPro" id="IPR009057">
    <property type="entry name" value="Homeodomain-like_sf"/>
</dbReference>
<keyword evidence="2" id="KW-0238">DNA-binding</keyword>
<evidence type="ECO:0000313" key="7">
    <source>
        <dbReference type="Proteomes" id="UP000028123"/>
    </source>
</evidence>
<name>A0A081P774_9BACL</name>
<dbReference type="InterPro" id="IPR001647">
    <property type="entry name" value="HTH_TetR"/>
</dbReference>
<dbReference type="PANTHER" id="PTHR47506">
    <property type="entry name" value="TRANSCRIPTIONAL REGULATORY PROTEIN"/>
    <property type="match status" value="1"/>
</dbReference>
<dbReference type="AlphaFoldDB" id="A0A081P774"/>
<sequence length="193" mass="22165">MSRPREFDVDRALYQSMEMFWMKGFKSTSFEDLTRTTRVKKQSLYCVFEDKRALFLKALALYREQSISVLEELASQEVSPLKKLEAISDAALCRGNETIRRGCLVVNSVLEFGTDDEEVTREIEMMFAKVEQILEKIIRSGQEQQLITTRHTSKELAAYLNNAFLGAKIMERSGASREQIDAVLRTSFAMLEP</sequence>
<dbReference type="SUPFAM" id="SSF46689">
    <property type="entry name" value="Homeodomain-like"/>
    <property type="match status" value="1"/>
</dbReference>
<evidence type="ECO:0000259" key="5">
    <source>
        <dbReference type="Pfam" id="PF16925"/>
    </source>
</evidence>
<keyword evidence="7" id="KW-1185">Reference proteome</keyword>
<proteinExistence type="predicted"/>
<dbReference type="Gene3D" id="1.10.357.10">
    <property type="entry name" value="Tetracycline Repressor, domain 2"/>
    <property type="match status" value="1"/>
</dbReference>
<dbReference type="InterPro" id="IPR011075">
    <property type="entry name" value="TetR_C"/>
</dbReference>
<dbReference type="SUPFAM" id="SSF48498">
    <property type="entry name" value="Tetracyclin repressor-like, C-terminal domain"/>
    <property type="match status" value="1"/>
</dbReference>
<organism evidence="6 7">
    <name type="scientific">Paenibacillus tyrfis</name>
    <dbReference type="NCBI Taxonomy" id="1501230"/>
    <lineage>
        <taxon>Bacteria</taxon>
        <taxon>Bacillati</taxon>
        <taxon>Bacillota</taxon>
        <taxon>Bacilli</taxon>
        <taxon>Bacillales</taxon>
        <taxon>Paenibacillaceae</taxon>
        <taxon>Paenibacillus</taxon>
    </lineage>
</organism>
<dbReference type="Proteomes" id="UP000028123">
    <property type="component" value="Unassembled WGS sequence"/>
</dbReference>
<evidence type="ECO:0000259" key="4">
    <source>
        <dbReference type="Pfam" id="PF00440"/>
    </source>
</evidence>
<feature type="domain" description="Tetracyclin repressor-like C-terminal" evidence="5">
    <location>
        <begin position="80"/>
        <end position="185"/>
    </location>
</feature>
<reference evidence="6 7" key="1">
    <citation type="submission" date="2014-06" db="EMBL/GenBank/DDBJ databases">
        <title>Draft genome sequence of Paenibacillus sp. MSt1.</title>
        <authorList>
            <person name="Aw Y.K."/>
            <person name="Ong K.S."/>
            <person name="Gan H.M."/>
            <person name="Lee S.M."/>
        </authorList>
    </citation>
    <scope>NUCLEOTIDE SEQUENCE [LARGE SCALE GENOMIC DNA]</scope>
    <source>
        <strain evidence="6 7">MSt1</strain>
    </source>
</reference>
<dbReference type="Gene3D" id="1.10.10.60">
    <property type="entry name" value="Homeodomain-like"/>
    <property type="match status" value="1"/>
</dbReference>
<feature type="domain" description="HTH tetR-type" evidence="4">
    <location>
        <begin position="16"/>
        <end position="56"/>
    </location>
</feature>
<evidence type="ECO:0000256" key="1">
    <source>
        <dbReference type="ARBA" id="ARBA00023015"/>
    </source>
</evidence>
<gene>
    <name evidence="6" type="ORF">ET33_32390</name>
</gene>
<dbReference type="RefSeq" id="WP_036679283.1">
    <property type="nucleotide sequence ID" value="NZ_JNVM01000006.1"/>
</dbReference>
<dbReference type="PANTHER" id="PTHR47506:SF1">
    <property type="entry name" value="HTH-TYPE TRANSCRIPTIONAL REGULATOR YJDC"/>
    <property type="match status" value="1"/>
</dbReference>
<dbReference type="eggNOG" id="COG1309">
    <property type="taxonomic scope" value="Bacteria"/>
</dbReference>
<protein>
    <submittedName>
        <fullName evidence="6">TetR family transcriptional regulator</fullName>
    </submittedName>
</protein>
<dbReference type="Pfam" id="PF00440">
    <property type="entry name" value="TetR_N"/>
    <property type="match status" value="1"/>
</dbReference>
<dbReference type="Pfam" id="PF16925">
    <property type="entry name" value="TetR_C_13"/>
    <property type="match status" value="1"/>
</dbReference>
<comment type="caution">
    <text evidence="6">The sequence shown here is derived from an EMBL/GenBank/DDBJ whole genome shotgun (WGS) entry which is preliminary data.</text>
</comment>
<evidence type="ECO:0000256" key="3">
    <source>
        <dbReference type="ARBA" id="ARBA00023163"/>
    </source>
</evidence>
<accession>A0A081P774</accession>
<dbReference type="InterPro" id="IPR036271">
    <property type="entry name" value="Tet_transcr_reg_TetR-rel_C_sf"/>
</dbReference>
<keyword evidence="3" id="KW-0804">Transcription</keyword>
<dbReference type="EMBL" id="JNVM01000006">
    <property type="protein sequence ID" value="KEQ26547.1"/>
    <property type="molecule type" value="Genomic_DNA"/>
</dbReference>
<dbReference type="OrthoDB" id="9795242at2"/>
<evidence type="ECO:0000256" key="2">
    <source>
        <dbReference type="ARBA" id="ARBA00023125"/>
    </source>
</evidence>